<organismHost>
    <name type="scientific">Gallus gallus</name>
    <name type="common">Chicken</name>
    <dbReference type="NCBI Taxonomy" id="9031"/>
</organismHost>
<dbReference type="OrthoDB" id="754at10239"/>
<dbReference type="RefSeq" id="NP_073331.1">
    <property type="nucleotide sequence ID" value="NC_002641.1"/>
</dbReference>
<reference evidence="1 2" key="1">
    <citation type="journal article" date="2001" name="J. Virol.">
        <title>The genome of turkey herpesvirus.</title>
        <authorList>
            <person name="Afonso C.L."/>
            <person name="Tulman E.R."/>
            <person name="Lu Z."/>
            <person name="Zsak L."/>
            <person name="Rock D.L."/>
            <person name="Kutish G.F."/>
        </authorList>
    </citation>
    <scope>NUCLEOTIDE SEQUENCE [LARGE SCALE GENOMIC DNA]</scope>
    <source>
        <strain evidence="1">FC126</strain>
    </source>
</reference>
<accession>Q9DPQ2</accession>
<name>Q9DPQ2_MEHV1</name>
<dbReference type="EMBL" id="AF291866">
    <property type="protein sequence ID" value="AAG45775.1"/>
    <property type="molecule type" value="Genomic_DNA"/>
</dbReference>
<organism evidence="1 2">
    <name type="scientific">Meleagrid herpesvirus 1</name>
    <name type="common">MeHV-1</name>
    <name type="synonym">Turkey herpesvirus</name>
    <dbReference type="NCBI Taxonomy" id="37108"/>
    <lineage>
        <taxon>Viruses</taxon>
        <taxon>Duplodnaviria</taxon>
        <taxon>Heunggongvirae</taxon>
        <taxon>Peploviricota</taxon>
        <taxon>Herviviricetes</taxon>
        <taxon>Herpesvirales</taxon>
        <taxon>Orthoherpesviridae</taxon>
        <taxon>Alphaherpesvirinae</taxon>
        <taxon>Mardivirus</taxon>
        <taxon>Mardivirus meleagridalpha1</taxon>
    </lineage>
</organism>
<organismHost>
    <name type="scientific">Meleagris gallopavo</name>
    <name type="common">Wild turkey</name>
    <dbReference type="NCBI Taxonomy" id="9103"/>
</organismHost>
<dbReference type="Pfam" id="PF03970">
    <property type="entry name" value="Herpes_UL37_1"/>
    <property type="match status" value="1"/>
</dbReference>
<dbReference type="GeneID" id="918517"/>
<evidence type="ECO:0000313" key="1">
    <source>
        <dbReference type="EMBL" id="AAG45775.1"/>
    </source>
</evidence>
<evidence type="ECO:0000313" key="2">
    <source>
        <dbReference type="Proteomes" id="UP000175168"/>
    </source>
</evidence>
<keyword evidence="2" id="KW-1185">Reference proteome</keyword>
<sequence length="1041" mass="116176">MSALGKGDNYPLNALLDTLQTLCAENSPTEPWPVTVISEARAAIGTFFLSSTQMSIQQVESTWRDVFSVILEVYQRTKSPEAAMLAQNFTGLILWRVSVRWDKTSWRDESIRLRKLVGEMTGEEPITWLSRNNLRVSASFGPNVMGPLITDWFAEFEDTVTSAVSYTPECLLSERERIPNVWNLTDSLAHKRFELIYDFPFVQEGIRLIARTVGWVVPFVILYRCTTNRAFTPLTRILFTIAFIDQYFRGKGASQHSVLKERFAEDCNALGSEELMSASQANLTKRTSYEVRASAAIAYGDPFIYGIQPGMVAERLRSGEDIIVSSTSLTEDSLAIHISAVLQLISSDGSDHSTSVIDEARTKLSESVRRAWDAIQYSSSPKQLLEALIDNGFVRQSCQAYESALKTYMAKNYRNSVETIFNDLQQVIGCVAVIGNIVFGLIESYGPGMNYLENYVDGSLPPESDSEFIFALGLEHGLISQILGRCIPPDTHDDYVKTTRSVLLAEMDLIARKMDVGGSARALSSARESLLLWFDHRAEVIWGLSLQENSNSTDSLRDTYESAHNNTPDLVDVDNSEMDMVHIAINIRYPQSMPIMSQTTSTQFRKYIVATACMDALTSTTAASFSYEHIKTVISVLSWARDYGTPYINSFIDHRAKLNALISAISPFASETSPVPTTDDAYNIETLLTELHEVINAAVLLLPPETRPFVPPRPKISNSVLLVTMHGVAMRHSFHKLAARTYECVQYIAEKCHELLDLASKFKHFFSCRFVQSMPGGTVAVRSRGSTELTFGSWKIADIMAAIRDSYNSSNAMLADMRLKVVTFRTVMEETGKKLPLCDSLLEEASMFSDAAARFFSDLGADYAGLVRLQTSMDLHVRMLITCSHPPGMRSISHLLDKWSILSEINSSFRDKSSQDLVTAIENVGNVWQGILDDRVGSNGAEREIDDTDLDDVIQTILHDYSTVYEDEPTFVVELTARHNLLHRDEINFNTLDFDTLPPEDVDLAAFATDFITKPRVSADALVNIVDTVFNTGRSMQGTTS</sequence>
<gene>
    <name evidence="1" type="primary">HVT045</name>
</gene>
<dbReference type="GO" id="GO:0019068">
    <property type="term" value="P:virion assembly"/>
    <property type="evidence" value="ECO:0007669"/>
    <property type="project" value="InterPro"/>
</dbReference>
<dbReference type="Proteomes" id="UP000175168">
    <property type="component" value="Segment"/>
</dbReference>
<proteinExistence type="predicted"/>
<dbReference type="KEGG" id="vg:918517"/>
<dbReference type="InterPro" id="IPR005655">
    <property type="entry name" value="Herpes_UL37"/>
</dbReference>
<protein>
    <submittedName>
        <fullName evidence="1">UL37 tegument protein</fullName>
    </submittedName>
</protein>